<protein>
    <submittedName>
        <fullName evidence="1">Uncharacterized protein</fullName>
    </submittedName>
</protein>
<evidence type="ECO:0000313" key="2">
    <source>
        <dbReference type="Proteomes" id="UP001234989"/>
    </source>
</evidence>
<dbReference type="Proteomes" id="UP001234989">
    <property type="component" value="Chromosome 8"/>
</dbReference>
<accession>A0AAF0ZJJ8</accession>
<evidence type="ECO:0000313" key="1">
    <source>
        <dbReference type="EMBL" id="WMV41387.1"/>
    </source>
</evidence>
<gene>
    <name evidence="1" type="ORF">MTR67_034772</name>
</gene>
<dbReference type="AlphaFoldDB" id="A0AAF0ZJJ8"/>
<reference evidence="1" key="1">
    <citation type="submission" date="2023-08" db="EMBL/GenBank/DDBJ databases">
        <title>A de novo genome assembly of Solanum verrucosum Schlechtendal, a Mexican diploid species geographically isolated from the other diploid A-genome species in potato relatives.</title>
        <authorList>
            <person name="Hosaka K."/>
        </authorList>
    </citation>
    <scope>NUCLEOTIDE SEQUENCE</scope>
    <source>
        <tissue evidence="1">Young leaves</tissue>
    </source>
</reference>
<organism evidence="1 2">
    <name type="scientific">Solanum verrucosum</name>
    <dbReference type="NCBI Taxonomy" id="315347"/>
    <lineage>
        <taxon>Eukaryota</taxon>
        <taxon>Viridiplantae</taxon>
        <taxon>Streptophyta</taxon>
        <taxon>Embryophyta</taxon>
        <taxon>Tracheophyta</taxon>
        <taxon>Spermatophyta</taxon>
        <taxon>Magnoliopsida</taxon>
        <taxon>eudicotyledons</taxon>
        <taxon>Gunneridae</taxon>
        <taxon>Pentapetalae</taxon>
        <taxon>asterids</taxon>
        <taxon>lamiids</taxon>
        <taxon>Solanales</taxon>
        <taxon>Solanaceae</taxon>
        <taxon>Solanoideae</taxon>
        <taxon>Solaneae</taxon>
        <taxon>Solanum</taxon>
    </lineage>
</organism>
<sequence>MHVTDAERIELATYQLKSVAMIWFDQLKKGRVEGAPIFSFVVFESAFMGRFFPRELRKAKGTRIPHP</sequence>
<name>A0AAF0ZJJ8_SOLVR</name>
<dbReference type="EMBL" id="CP133619">
    <property type="protein sequence ID" value="WMV41387.1"/>
    <property type="molecule type" value="Genomic_DNA"/>
</dbReference>
<proteinExistence type="predicted"/>
<keyword evidence="2" id="KW-1185">Reference proteome</keyword>